<dbReference type="RefSeq" id="XP_016437396.1">
    <property type="nucleotide sequence ID" value="XM_016581910.1"/>
</dbReference>
<protein>
    <submittedName>
        <fullName evidence="2 3">Uncharacterized protein</fullName>
    </submittedName>
</protein>
<dbReference type="RefSeq" id="XP_016437402.1">
    <property type="nucleotide sequence ID" value="XM_016581916.1"/>
</dbReference>
<dbReference type="STRING" id="4097.A0A1S3XBV2"/>
<dbReference type="KEGG" id="nta:107763415"/>
<dbReference type="PaxDb" id="4097-A0A1S3XBV2"/>
<dbReference type="OMA" id="QIMPCAA"/>
<name>A0A1S3XBV2_TOBAC</name>
<evidence type="ECO:0000313" key="3">
    <source>
        <dbReference type="RefSeq" id="XP_016437402.1"/>
    </source>
</evidence>
<feature type="compositionally biased region" description="Low complexity" evidence="1">
    <location>
        <begin position="70"/>
        <end position="80"/>
    </location>
</feature>
<reference evidence="2 3" key="1">
    <citation type="submission" date="2025-04" db="UniProtKB">
        <authorList>
            <consortium name="RefSeq"/>
        </authorList>
    </citation>
    <scope>IDENTIFICATION</scope>
</reference>
<dbReference type="PANTHER" id="PTHR36405:SF3">
    <property type="match status" value="1"/>
</dbReference>
<dbReference type="AlphaFoldDB" id="A0A1S3XBV2"/>
<gene>
    <name evidence="2 3" type="primary">LOC107763415</name>
</gene>
<proteinExistence type="predicted"/>
<dbReference type="PANTHER" id="PTHR36405">
    <property type="entry name" value="BNAA10G09140D PROTEIN"/>
    <property type="match status" value="1"/>
</dbReference>
<evidence type="ECO:0000256" key="1">
    <source>
        <dbReference type="SAM" id="MobiDB-lite"/>
    </source>
</evidence>
<accession>A0A1S3XBV2</accession>
<feature type="region of interest" description="Disordered" evidence="1">
    <location>
        <begin position="60"/>
        <end position="88"/>
    </location>
</feature>
<evidence type="ECO:0000313" key="2">
    <source>
        <dbReference type="RefSeq" id="XP_016437396.1"/>
    </source>
</evidence>
<dbReference type="OrthoDB" id="670923at2759"/>
<organism evidence="2">
    <name type="scientific">Nicotiana tabacum</name>
    <name type="common">Common tobacco</name>
    <dbReference type="NCBI Taxonomy" id="4097"/>
    <lineage>
        <taxon>Eukaryota</taxon>
        <taxon>Viridiplantae</taxon>
        <taxon>Streptophyta</taxon>
        <taxon>Embryophyta</taxon>
        <taxon>Tracheophyta</taxon>
        <taxon>Spermatophyta</taxon>
        <taxon>Magnoliopsida</taxon>
        <taxon>eudicotyledons</taxon>
        <taxon>Gunneridae</taxon>
        <taxon>Pentapetalae</taxon>
        <taxon>asterids</taxon>
        <taxon>lamiids</taxon>
        <taxon>Solanales</taxon>
        <taxon>Solanaceae</taxon>
        <taxon>Nicotianoideae</taxon>
        <taxon>Nicotianeae</taxon>
        <taxon>Nicotiana</taxon>
    </lineage>
</organism>
<sequence>MVQTVEVIKGGGGSIKVGTTGTIGALMSRELDSKKFSPQTPASYRSKSPTVCSFIAGSATSAKRVKPGTSSDEASSSGMSEDNKKCPEIVRKTKHYNRKTNQIPILENDNVFVDGTPVRQKPQRKGPYMVEIVDINCGDVDRTWAGPIKNRLKKLGFSKLSESPV</sequence>